<keyword evidence="3 4" id="KW-0687">Ribonucleoprotein</keyword>
<dbReference type="GO" id="GO:0005840">
    <property type="term" value="C:ribosome"/>
    <property type="evidence" value="ECO:0007669"/>
    <property type="project" value="UniProtKB-KW"/>
</dbReference>
<organism evidence="5 6">
    <name type="scientific">Acidimicrobium ferrooxidans (strain DSM 10331 / JCM 15462 / NBRC 103882 / ICP)</name>
    <dbReference type="NCBI Taxonomy" id="525909"/>
    <lineage>
        <taxon>Bacteria</taxon>
        <taxon>Bacillati</taxon>
        <taxon>Actinomycetota</taxon>
        <taxon>Acidimicrobiia</taxon>
        <taxon>Acidimicrobiales</taxon>
        <taxon>Acidimicrobiaceae</taxon>
        <taxon>Acidimicrobium</taxon>
    </lineage>
</organism>
<dbReference type="KEGG" id="afo:Afer_0400"/>
<gene>
    <name evidence="4" type="primary">rplW</name>
    <name evidence="5" type="ordered locus">Afer_0400</name>
</gene>
<name>C7M2X4_ACIFD</name>
<dbReference type="HAMAP" id="MF_01369_B">
    <property type="entry name" value="Ribosomal_uL23_B"/>
    <property type="match status" value="1"/>
</dbReference>
<dbReference type="STRING" id="525909.Afer_0400"/>
<evidence type="ECO:0000256" key="3">
    <source>
        <dbReference type="ARBA" id="ARBA00023274"/>
    </source>
</evidence>
<dbReference type="InterPro" id="IPR013025">
    <property type="entry name" value="Ribosomal_uL23-like"/>
</dbReference>
<dbReference type="NCBIfam" id="NF004363">
    <property type="entry name" value="PRK05738.2-4"/>
    <property type="match status" value="1"/>
</dbReference>
<dbReference type="OrthoDB" id="9793353at2"/>
<dbReference type="HOGENOM" id="CLU_037562_3_1_11"/>
<dbReference type="EMBL" id="CP001631">
    <property type="protein sequence ID" value="ACU53368.1"/>
    <property type="molecule type" value="Genomic_DNA"/>
</dbReference>
<dbReference type="Pfam" id="PF00276">
    <property type="entry name" value="Ribosomal_L23"/>
    <property type="match status" value="1"/>
</dbReference>
<dbReference type="AlphaFoldDB" id="C7M2X4"/>
<proteinExistence type="inferred from homology"/>
<keyword evidence="4" id="KW-0699">rRNA-binding</keyword>
<dbReference type="PANTHER" id="PTHR12059">
    <property type="entry name" value="RIBOSOMAL PROTEIN L23-RELATED"/>
    <property type="match status" value="1"/>
</dbReference>
<sequence>MSGRDPYATVVAPIISEKSYGLREEGVYVFEVAPRATKVDVRAAVERLFGVHVVKVNTLNRKGKARRSRRTGRVSVEPTRKLAYVTLREGERIELLES</sequence>
<dbReference type="SUPFAM" id="SSF54189">
    <property type="entry name" value="Ribosomal proteins S24e, L23 and L15e"/>
    <property type="match status" value="1"/>
</dbReference>
<keyword evidence="6" id="KW-1185">Reference proteome</keyword>
<comment type="function">
    <text evidence="4">One of the early assembly proteins it binds 23S rRNA. One of the proteins that surrounds the polypeptide exit tunnel on the outside of the ribosome. Forms the main docking site for trigger factor binding to the ribosome.</text>
</comment>
<dbReference type="eggNOG" id="COG0089">
    <property type="taxonomic scope" value="Bacteria"/>
</dbReference>
<comment type="similarity">
    <text evidence="1 4">Belongs to the universal ribosomal protein uL23 family.</text>
</comment>
<accession>C7M2X4</accession>
<evidence type="ECO:0000313" key="6">
    <source>
        <dbReference type="Proteomes" id="UP000000771"/>
    </source>
</evidence>
<evidence type="ECO:0000256" key="1">
    <source>
        <dbReference type="ARBA" id="ARBA00006700"/>
    </source>
</evidence>
<evidence type="ECO:0000256" key="4">
    <source>
        <dbReference type="HAMAP-Rule" id="MF_01369"/>
    </source>
</evidence>
<dbReference type="GO" id="GO:0006412">
    <property type="term" value="P:translation"/>
    <property type="evidence" value="ECO:0007669"/>
    <property type="project" value="UniProtKB-UniRule"/>
</dbReference>
<dbReference type="GO" id="GO:1990904">
    <property type="term" value="C:ribonucleoprotein complex"/>
    <property type="evidence" value="ECO:0007669"/>
    <property type="project" value="UniProtKB-KW"/>
</dbReference>
<keyword evidence="2 4" id="KW-0689">Ribosomal protein</keyword>
<comment type="subunit">
    <text evidence="4">Part of the 50S ribosomal subunit. Contacts protein L29, and trigger factor when it is bound to the ribosome.</text>
</comment>
<dbReference type="InterPro" id="IPR012677">
    <property type="entry name" value="Nucleotide-bd_a/b_plait_sf"/>
</dbReference>
<dbReference type="GO" id="GO:0003735">
    <property type="term" value="F:structural constituent of ribosome"/>
    <property type="evidence" value="ECO:0007669"/>
    <property type="project" value="InterPro"/>
</dbReference>
<dbReference type="InterPro" id="IPR012678">
    <property type="entry name" value="Ribosomal_uL23/eL15/eS24_sf"/>
</dbReference>
<evidence type="ECO:0000256" key="2">
    <source>
        <dbReference type="ARBA" id="ARBA00022980"/>
    </source>
</evidence>
<dbReference type="PANTHER" id="PTHR12059:SF5">
    <property type="entry name" value="LARGE RIBOSOMAL SUBUNIT PROTEIN UL23M"/>
    <property type="match status" value="1"/>
</dbReference>
<dbReference type="Proteomes" id="UP000000771">
    <property type="component" value="Chromosome"/>
</dbReference>
<dbReference type="GO" id="GO:0019843">
    <property type="term" value="F:rRNA binding"/>
    <property type="evidence" value="ECO:0007669"/>
    <property type="project" value="UniProtKB-UniRule"/>
</dbReference>
<protein>
    <recommendedName>
        <fullName evidence="4">Large ribosomal subunit protein uL23</fullName>
    </recommendedName>
</protein>
<evidence type="ECO:0000313" key="5">
    <source>
        <dbReference type="EMBL" id="ACU53368.1"/>
    </source>
</evidence>
<keyword evidence="4" id="KW-0694">RNA-binding</keyword>
<dbReference type="RefSeq" id="WP_015797869.1">
    <property type="nucleotide sequence ID" value="NC_013124.1"/>
</dbReference>
<dbReference type="Gene3D" id="3.30.70.330">
    <property type="match status" value="1"/>
</dbReference>
<reference evidence="5 6" key="1">
    <citation type="journal article" date="2009" name="Stand. Genomic Sci.">
        <title>Complete genome sequence of Acidimicrobium ferrooxidans type strain (ICP).</title>
        <authorList>
            <person name="Clum A."/>
            <person name="Nolan M."/>
            <person name="Lang E."/>
            <person name="Glavina Del Rio T."/>
            <person name="Tice H."/>
            <person name="Copeland A."/>
            <person name="Cheng J.F."/>
            <person name="Lucas S."/>
            <person name="Chen F."/>
            <person name="Bruce D."/>
            <person name="Goodwin L."/>
            <person name="Pitluck S."/>
            <person name="Ivanova N."/>
            <person name="Mavrommatis K."/>
            <person name="Mikhailova N."/>
            <person name="Pati A."/>
            <person name="Chen A."/>
            <person name="Palaniappan K."/>
            <person name="Goker M."/>
            <person name="Spring S."/>
            <person name="Land M."/>
            <person name="Hauser L."/>
            <person name="Chang Y.J."/>
            <person name="Jeffries C.C."/>
            <person name="Chain P."/>
            <person name="Bristow J."/>
            <person name="Eisen J.A."/>
            <person name="Markowitz V."/>
            <person name="Hugenholtz P."/>
            <person name="Kyrpides N.C."/>
            <person name="Klenk H.P."/>
            <person name="Lapidus A."/>
        </authorList>
    </citation>
    <scope>NUCLEOTIDE SEQUENCE [LARGE SCALE GENOMIC DNA]</scope>
    <source>
        <strain evidence="6">DSM 10331 / JCM 15462 / NBRC 103882 / ICP</strain>
    </source>
</reference>